<evidence type="ECO:0000313" key="1">
    <source>
        <dbReference type="EMBL" id="TDE27798.1"/>
    </source>
</evidence>
<dbReference type="EMBL" id="SMLH01000009">
    <property type="protein sequence ID" value="TDE27798.1"/>
    <property type="molecule type" value="Genomic_DNA"/>
</dbReference>
<dbReference type="RefSeq" id="WP_132072133.1">
    <property type="nucleotide sequence ID" value="NZ_SMLH01000009.1"/>
</dbReference>
<reference evidence="1 2" key="1">
    <citation type="submission" date="2019-03" db="EMBL/GenBank/DDBJ databases">
        <title>Novel species of Flavobacterium.</title>
        <authorList>
            <person name="Liu Q."/>
            <person name="Xin Y.-H."/>
        </authorList>
    </citation>
    <scope>NUCLEOTIDE SEQUENCE [LARGE SCALE GENOMIC DNA]</scope>
    <source>
        <strain evidence="1 2">LB2P22</strain>
    </source>
</reference>
<dbReference type="Pfam" id="PF13376">
    <property type="entry name" value="OmdA"/>
    <property type="match status" value="1"/>
</dbReference>
<name>A0ABY2DNW3_9FLAO</name>
<comment type="caution">
    <text evidence="1">The sequence shown here is derived from an EMBL/GenBank/DDBJ whole genome shotgun (WGS) entry which is preliminary data.</text>
</comment>
<proteinExistence type="predicted"/>
<evidence type="ECO:0000313" key="2">
    <source>
        <dbReference type="Proteomes" id="UP000294685"/>
    </source>
</evidence>
<sequence length="185" mass="21665">MILSFFATQAAFREWLEKHHKKETELLVGFYKVSSDKPSMTWSQSVDQALCFGWIDGVRKSIDTESYSIRFTPRRSTSIWSAINIKKVEKLSKAGLMTPEGQKAFDLRTESKSRIYSHEKEPVALAPNYESQFKMNPLAWDFFNTQAPSYKKVMIHWIMTAKQEKTRISRLEKTIQISEQQKRMQ</sequence>
<dbReference type="Proteomes" id="UP000294685">
    <property type="component" value="Unassembled WGS sequence"/>
</dbReference>
<organism evidence="1 2">
    <name type="scientific">Flavobacterium ranwuense</name>
    <dbReference type="NCBI Taxonomy" id="2541725"/>
    <lineage>
        <taxon>Bacteria</taxon>
        <taxon>Pseudomonadati</taxon>
        <taxon>Bacteroidota</taxon>
        <taxon>Flavobacteriia</taxon>
        <taxon>Flavobacteriales</taxon>
        <taxon>Flavobacteriaceae</taxon>
        <taxon>Flavobacterium</taxon>
    </lineage>
</organism>
<keyword evidence="2" id="KW-1185">Reference proteome</keyword>
<accession>A0ABY2DNW3</accession>
<protein>
    <submittedName>
        <fullName evidence="1">Bacteriocin-protection protein</fullName>
    </submittedName>
</protein>
<gene>
    <name evidence="1" type="ORF">E0I61_13895</name>
</gene>